<evidence type="ECO:0000313" key="4">
    <source>
        <dbReference type="EMBL" id="ADY14762.1"/>
    </source>
</evidence>
<gene>
    <name evidence="4" type="ordered locus">SpiBuddy_2955</name>
</gene>
<dbReference type="PANTHER" id="PTHR43818:SF11">
    <property type="entry name" value="BCDNA.GH03377"/>
    <property type="match status" value="1"/>
</dbReference>
<sequence length="365" mass="40514">MQKMDGMYYAPRSAKQAERVVKASEFAFAVIGLDHGHIYAMTNGLLEAGAQLAYVYDEDPNKVEVFLAAYPQAQIAPSSDYILNNAGISLVASAIKPSLRCSLGLAVMESNKHYFCDKPGMLSLEETRIIRDACKRTGKRYFIYFGERIHVEGALYAQQLIEDGVLGEVLSVNILAPHRLNKASRPPWFFNPEENGSILVDIGSHQLEQFLTYTNSRSAKILHSSIANYNNPDHPDFQDFGQCVLVGDRGATCYFRVDWFTPDGMGAWGDGRVFIVGTKASVEIRKYLDVARSNQGDQVYLVDGQGEHHIEAFGSIGFPFFGAMILDCLNCTDHAITQEHTLLTMELAIQAQEKATNLKSVNQIP</sequence>
<reference evidence="5" key="1">
    <citation type="submission" date="2011-02" db="EMBL/GenBank/DDBJ databases">
        <title>Complete sequence of Spirochaeta sp. Buddy.</title>
        <authorList>
            <person name="Lucas S."/>
            <person name="Copeland A."/>
            <person name="Lapidus A."/>
            <person name="Cheng J.-F."/>
            <person name="Goodwin L."/>
            <person name="Pitluck S."/>
            <person name="Zeytun A."/>
            <person name="Detter J.C."/>
            <person name="Han C."/>
            <person name="Tapia R."/>
            <person name="Land M."/>
            <person name="Hauser L."/>
            <person name="Kyrpides N."/>
            <person name="Ivanova N."/>
            <person name="Mikhailova N."/>
            <person name="Pagani I."/>
            <person name="Ritalahti K.M."/>
            <person name="Loeffler F.E."/>
            <person name="Woyke T."/>
        </authorList>
    </citation>
    <scope>NUCLEOTIDE SEQUENCE [LARGE SCALE GENOMIC DNA]</scope>
    <source>
        <strain evidence="5">ATCC BAA-1886 / DSM 22777 / Buddy</strain>
    </source>
</reference>
<dbReference type="SUPFAM" id="SSF55347">
    <property type="entry name" value="Glyceraldehyde-3-phosphate dehydrogenase-like, C-terminal domain"/>
    <property type="match status" value="1"/>
</dbReference>
<dbReference type="Gene3D" id="3.30.360.10">
    <property type="entry name" value="Dihydrodipicolinate Reductase, domain 2"/>
    <property type="match status" value="1"/>
</dbReference>
<dbReference type="KEGG" id="sbu:SpiBuddy_2955"/>
<dbReference type="Proteomes" id="UP000008466">
    <property type="component" value="Chromosome"/>
</dbReference>
<dbReference type="HOGENOM" id="CLU_052964_0_0_12"/>
<dbReference type="PANTHER" id="PTHR43818">
    <property type="entry name" value="BCDNA.GH03377"/>
    <property type="match status" value="1"/>
</dbReference>
<keyword evidence="1" id="KW-0560">Oxidoreductase</keyword>
<dbReference type="EMBL" id="CP002541">
    <property type="protein sequence ID" value="ADY14762.1"/>
    <property type="molecule type" value="Genomic_DNA"/>
</dbReference>
<dbReference type="GO" id="GO:0000166">
    <property type="term" value="F:nucleotide binding"/>
    <property type="evidence" value="ECO:0007669"/>
    <property type="project" value="InterPro"/>
</dbReference>
<accession>F0RZL1</accession>
<dbReference type="InterPro" id="IPR000683">
    <property type="entry name" value="Gfo/Idh/MocA-like_OxRdtase_N"/>
</dbReference>
<evidence type="ECO:0000256" key="1">
    <source>
        <dbReference type="ARBA" id="ARBA00023002"/>
    </source>
</evidence>
<feature type="domain" description="GFO/IDH/MocA-like oxidoreductase" evidence="3">
    <location>
        <begin position="156"/>
        <end position="283"/>
    </location>
</feature>
<evidence type="ECO:0000313" key="5">
    <source>
        <dbReference type="Proteomes" id="UP000008466"/>
    </source>
</evidence>
<protein>
    <submittedName>
        <fullName evidence="4">Oxidoreductase domain protein</fullName>
    </submittedName>
</protein>
<dbReference type="AlphaFoldDB" id="F0RZL1"/>
<dbReference type="InterPro" id="IPR055170">
    <property type="entry name" value="GFO_IDH_MocA-like_dom"/>
</dbReference>
<feature type="domain" description="Gfo/Idh/MocA-like oxidoreductase N-terminal" evidence="2">
    <location>
        <begin position="28"/>
        <end position="144"/>
    </location>
</feature>
<evidence type="ECO:0000259" key="3">
    <source>
        <dbReference type="Pfam" id="PF22725"/>
    </source>
</evidence>
<dbReference type="Pfam" id="PF22725">
    <property type="entry name" value="GFO_IDH_MocA_C3"/>
    <property type="match status" value="1"/>
</dbReference>
<proteinExistence type="predicted"/>
<dbReference type="OrthoDB" id="9815825at2"/>
<dbReference type="Gene3D" id="3.40.50.720">
    <property type="entry name" value="NAD(P)-binding Rossmann-like Domain"/>
    <property type="match status" value="1"/>
</dbReference>
<keyword evidence="5" id="KW-1185">Reference proteome</keyword>
<organism evidence="4 5">
    <name type="scientific">Sphaerochaeta globosa (strain ATCC BAA-1886 / DSM 22777 / Buddy)</name>
    <name type="common">Spirochaeta sp. (strain Buddy)</name>
    <dbReference type="NCBI Taxonomy" id="158189"/>
    <lineage>
        <taxon>Bacteria</taxon>
        <taxon>Pseudomonadati</taxon>
        <taxon>Spirochaetota</taxon>
        <taxon>Spirochaetia</taxon>
        <taxon>Spirochaetales</taxon>
        <taxon>Sphaerochaetaceae</taxon>
        <taxon>Sphaerochaeta</taxon>
    </lineage>
</organism>
<dbReference type="Pfam" id="PF01408">
    <property type="entry name" value="GFO_IDH_MocA"/>
    <property type="match status" value="1"/>
</dbReference>
<dbReference type="GO" id="GO:0016491">
    <property type="term" value="F:oxidoreductase activity"/>
    <property type="evidence" value="ECO:0007669"/>
    <property type="project" value="UniProtKB-KW"/>
</dbReference>
<name>F0RZL1_SPHGB</name>
<dbReference type="SUPFAM" id="SSF51735">
    <property type="entry name" value="NAD(P)-binding Rossmann-fold domains"/>
    <property type="match status" value="1"/>
</dbReference>
<dbReference type="eggNOG" id="COG0673">
    <property type="taxonomic scope" value="Bacteria"/>
</dbReference>
<dbReference type="STRING" id="158189.SpiBuddy_2955"/>
<dbReference type="InterPro" id="IPR050463">
    <property type="entry name" value="Gfo/Idh/MocA_oxidrdct_glycsds"/>
</dbReference>
<evidence type="ECO:0000259" key="2">
    <source>
        <dbReference type="Pfam" id="PF01408"/>
    </source>
</evidence>
<dbReference type="InterPro" id="IPR036291">
    <property type="entry name" value="NAD(P)-bd_dom_sf"/>
</dbReference>